<dbReference type="Proteomes" id="UP000248975">
    <property type="component" value="Unassembled WGS sequence"/>
</dbReference>
<evidence type="ECO:0000313" key="2">
    <source>
        <dbReference type="Proteomes" id="UP000248975"/>
    </source>
</evidence>
<evidence type="ECO:0000313" key="1">
    <source>
        <dbReference type="EMBL" id="PZQ96587.1"/>
    </source>
</evidence>
<dbReference type="AlphaFoldDB" id="A0A2W5TLJ2"/>
<dbReference type="InterPro" id="IPR011009">
    <property type="entry name" value="Kinase-like_dom_sf"/>
</dbReference>
<dbReference type="EMBL" id="QFQS01000003">
    <property type="protein sequence ID" value="PZQ96587.1"/>
    <property type="molecule type" value="Genomic_DNA"/>
</dbReference>
<gene>
    <name evidence="1" type="ORF">DI533_13335</name>
</gene>
<reference evidence="1 2" key="1">
    <citation type="submission" date="2017-08" db="EMBL/GenBank/DDBJ databases">
        <title>Infants hospitalized years apart are colonized by the same room-sourced microbial strains.</title>
        <authorList>
            <person name="Brooks B."/>
            <person name="Olm M.R."/>
            <person name="Firek B.A."/>
            <person name="Baker R."/>
            <person name="Thomas B.C."/>
            <person name="Morowitz M.J."/>
            <person name="Banfield J.F."/>
        </authorList>
    </citation>
    <scope>NUCLEOTIDE SEQUENCE [LARGE SCALE GENOMIC DNA]</scope>
    <source>
        <strain evidence="1">S2_003_000_R2_11</strain>
    </source>
</reference>
<name>A0A2W5TLJ2_CERSP</name>
<protein>
    <submittedName>
        <fullName evidence="1">Serine/threonine protein phosphatase</fullName>
    </submittedName>
</protein>
<comment type="caution">
    <text evidence="1">The sequence shown here is derived from an EMBL/GenBank/DDBJ whole genome shotgun (WGS) entry which is preliminary data.</text>
</comment>
<organism evidence="1 2">
    <name type="scientific">Cereibacter sphaeroides</name>
    <name type="common">Rhodobacter sphaeroides</name>
    <dbReference type="NCBI Taxonomy" id="1063"/>
    <lineage>
        <taxon>Bacteria</taxon>
        <taxon>Pseudomonadati</taxon>
        <taxon>Pseudomonadota</taxon>
        <taxon>Alphaproteobacteria</taxon>
        <taxon>Rhodobacterales</taxon>
        <taxon>Paracoccaceae</taxon>
        <taxon>Cereibacter</taxon>
    </lineage>
</organism>
<dbReference type="SUPFAM" id="SSF56112">
    <property type="entry name" value="Protein kinase-like (PK-like)"/>
    <property type="match status" value="1"/>
</dbReference>
<accession>A0A2W5TLJ2</accession>
<proteinExistence type="predicted"/>
<sequence length="248" mass="27418">MAQVLSPSLPLDRSIMLAISNALGERPVRVRALETPQGRLWLKRVEQLSLRWRLQKGNSRVLFEKDRAGLHLLADAGLPVAPILAEGPDYFVTPDLGTTLRAMLDAGVAKDERLRAFDGAGRALAALHATGYSHGRPAVRDLCWDGEKVRFIDLEKFSARRHSPRHFAADMLIFLHSIFAGSGNAEDADAAVAAYRQAAGEERWNRVQRLAGQLAFARPMAYGLLGFLKHGRDLRAMIATLDYLATIR</sequence>